<dbReference type="NCBIfam" id="TIGR04183">
    <property type="entry name" value="Por_Secre_tail"/>
    <property type="match status" value="1"/>
</dbReference>
<accession>A0A1W2H0T6</accession>
<reference evidence="2" key="1">
    <citation type="submission" date="2017-04" db="EMBL/GenBank/DDBJ databases">
        <authorList>
            <person name="Varghese N."/>
            <person name="Submissions S."/>
        </authorList>
    </citation>
    <scope>NUCLEOTIDE SEQUENCE [LARGE SCALE GENOMIC DNA]</scope>
    <source>
        <strain evidence="2">DSM 16537</strain>
    </source>
</reference>
<dbReference type="AlphaFoldDB" id="A0A1W2H0T6"/>
<protein>
    <submittedName>
        <fullName evidence="1">Por secretion system C-terminal sorting domain-containing protein</fullName>
    </submittedName>
</protein>
<dbReference type="InterPro" id="IPR026444">
    <property type="entry name" value="Secre_tail"/>
</dbReference>
<name>A0A1W2H0T6_9BACT</name>
<gene>
    <name evidence="1" type="ORF">SAMN00777080_0922</name>
</gene>
<proteinExistence type="predicted"/>
<dbReference type="Proteomes" id="UP000192333">
    <property type="component" value="Chromosome I"/>
</dbReference>
<dbReference type="EMBL" id="LT838813">
    <property type="protein sequence ID" value="SMD42374.1"/>
    <property type="molecule type" value="Genomic_DNA"/>
</dbReference>
<evidence type="ECO:0000313" key="2">
    <source>
        <dbReference type="Proteomes" id="UP000192333"/>
    </source>
</evidence>
<dbReference type="STRING" id="758820.SAMN00777080_0922"/>
<organism evidence="1 2">
    <name type="scientific">Aquiflexum balticum DSM 16537</name>
    <dbReference type="NCBI Taxonomy" id="758820"/>
    <lineage>
        <taxon>Bacteria</taxon>
        <taxon>Pseudomonadati</taxon>
        <taxon>Bacteroidota</taxon>
        <taxon>Cytophagia</taxon>
        <taxon>Cytophagales</taxon>
        <taxon>Cyclobacteriaceae</taxon>
        <taxon>Aquiflexum</taxon>
    </lineage>
</organism>
<evidence type="ECO:0000313" key="1">
    <source>
        <dbReference type="EMBL" id="SMD42374.1"/>
    </source>
</evidence>
<sequence length="787" mass="87838">MVSKTFSKMDFFKDNYFRIAPNSGRIYWNYIVFTLMAFLIGQGLHAQIPLEVGDFRTVASGDFDNISIWEVWNGTDWQPAGGKPSMGNNIFIDFQNEIRLTGNESVNTVYFNAEGSTGNKINLQIYAMEVFGSFRLMVRSGSDYVTVGNSAAMTLNDWIYPVTGEVIFKGSSRNVVDRSSWSAQNTRSKFTVIFDPDPGETLTVNAALKSTGFIIQSGTVFQTLNSDGIPACSTFSFNDQPLFNGTGPFGDFIIEPGATLISECHGSPNPQIIRRTNAIPANLFHLKPGGNLVLLGNEPVMDAANFLFEGNVYYRSNSGNQRLVRTSLAGSGNPKTYNNLLFENASNKLLPDSVFLRGDFARLSGGDILEGPTYLKFEGSGIQQVVNWQMDLQQIEVNKPSGRVVLSSDLRAKSNFFMKQGQVVFNGFDLFVNTSGSGILEFMGGRWLNLHRLHYQNIPVVLNSTNATFPFEDTYQGGIRKIQLRGNSPGGNLSIRFIEIPGANWDPMFDDSDGTPILYQLKSYFEFSDLSPSTEDIEMRISAENLIVDDVDDIRIVSNGIAAPGSHLPGTEPDTLWARRDLQFGALNGVTFTVGSYRTLSILPVTWLDFQALWKNGETQISWSTAKESDNKRFLIYRSLNGLDNYHLVGEVLSKGNSETVQQYSFSYVEKLTSANVYFRIKQVDQNGEGSYGKVFRLEGFKNPVLESNLRLWPNPYTSGPIHISVPDNLNKRLVELKIFDSMGHIHYSGSFAEGQLEQILESLHPGLYLLELSDNKERHLLRFVKK</sequence>
<keyword evidence="2" id="KW-1185">Reference proteome</keyword>